<evidence type="ECO:0000313" key="3">
    <source>
        <dbReference type="Proteomes" id="UP000502377"/>
    </source>
</evidence>
<dbReference type="KEGG" id="crx:CRECT_0522"/>
<dbReference type="AlphaFoldDB" id="A0A6G5QKS9"/>
<organism evidence="2 3">
    <name type="scientific">Campylobacter rectus</name>
    <name type="common">Wolinella recta</name>
    <dbReference type="NCBI Taxonomy" id="203"/>
    <lineage>
        <taxon>Bacteria</taxon>
        <taxon>Pseudomonadati</taxon>
        <taxon>Campylobacterota</taxon>
        <taxon>Epsilonproteobacteria</taxon>
        <taxon>Campylobacterales</taxon>
        <taxon>Campylobacteraceae</taxon>
        <taxon>Campylobacter</taxon>
    </lineage>
</organism>
<dbReference type="Proteomes" id="UP000502377">
    <property type="component" value="Chromosome"/>
</dbReference>
<protein>
    <submittedName>
        <fullName evidence="2">Uncharacterized protein</fullName>
    </submittedName>
</protein>
<accession>A0A6G5QKS9</accession>
<feature type="compositionally biased region" description="Basic and acidic residues" evidence="1">
    <location>
        <begin position="41"/>
        <end position="57"/>
    </location>
</feature>
<sequence>MQYEQIKSQVKTELQNKKANDRLLKRIANQLKITEKAEANAAKERQKLEKLVQEKNDLAGANGASTTEASQEE</sequence>
<proteinExistence type="predicted"/>
<reference evidence="2 3" key="1">
    <citation type="submission" date="2016-07" db="EMBL/GenBank/DDBJ databases">
        <title>Comparative genomics of the Campylobacter concisus group.</title>
        <authorList>
            <person name="Miller W.G."/>
            <person name="Yee E."/>
            <person name="Chapman M.H."/>
            <person name="Huynh S."/>
            <person name="Bono J.L."/>
            <person name="On S.L.W."/>
            <person name="StLeger J."/>
            <person name="Foster G."/>
            <person name="Parker C.T."/>
        </authorList>
    </citation>
    <scope>NUCLEOTIDE SEQUENCE [LARGE SCALE GENOMIC DNA]</scope>
    <source>
        <strain evidence="2 3">ATCC 33238</strain>
    </source>
</reference>
<feature type="compositionally biased region" description="Polar residues" evidence="1">
    <location>
        <begin position="63"/>
        <end position="73"/>
    </location>
</feature>
<evidence type="ECO:0000313" key="2">
    <source>
        <dbReference type="EMBL" id="QCD46212.1"/>
    </source>
</evidence>
<name>A0A6G5QKS9_CAMRE</name>
<feature type="region of interest" description="Disordered" evidence="1">
    <location>
        <begin position="41"/>
        <end position="73"/>
    </location>
</feature>
<dbReference type="EMBL" id="CP012543">
    <property type="protein sequence ID" value="QCD46212.1"/>
    <property type="molecule type" value="Genomic_DNA"/>
</dbReference>
<dbReference type="RefSeq" id="WP_004319287.1">
    <property type="nucleotide sequence ID" value="NZ_CAUTXX010000011.1"/>
</dbReference>
<evidence type="ECO:0000256" key="1">
    <source>
        <dbReference type="SAM" id="MobiDB-lite"/>
    </source>
</evidence>
<gene>
    <name evidence="2" type="ORF">CRECT_0522</name>
</gene>